<keyword evidence="2 7" id="KW-0732">Signal</keyword>
<accession>A0AAU4K1Y0</accession>
<keyword evidence="5 8" id="KW-0449">Lipoprotein</keyword>
<proteinExistence type="predicted"/>
<evidence type="ECO:0000313" key="8">
    <source>
        <dbReference type="EMBL" id="WUM20081.1"/>
    </source>
</evidence>
<protein>
    <submittedName>
        <fullName evidence="8">LppP/LprE family lipoprotein</fullName>
    </submittedName>
</protein>
<sequence length="213" mass="21793">MRTRTRALLAAAACLTTLAATACSSDAPRTTQATTVTATVTASSEPAAEAAGGETAAADDTGSAQSTPQEPTGAPDGSCGPGRIDSGRVTAAIAKVPTDLPNYQWVARGSNFSTCNDISYVALDTVGATAGSPQQLLIFDRAQRFLGTGIKCNAGYQTVIGSSADAITVRYRYLQGRDISAAPSGSATVTFRWNGTRVVMDGTLPYGVTQGRC</sequence>
<evidence type="ECO:0000256" key="2">
    <source>
        <dbReference type="ARBA" id="ARBA00022729"/>
    </source>
</evidence>
<dbReference type="RefSeq" id="WP_328857492.1">
    <property type="nucleotide sequence ID" value="NZ_CP108021.1"/>
</dbReference>
<dbReference type="PROSITE" id="PS51257">
    <property type="entry name" value="PROKAR_LIPOPROTEIN"/>
    <property type="match status" value="1"/>
</dbReference>
<keyword evidence="9" id="KW-1185">Reference proteome</keyword>
<dbReference type="EMBL" id="CP108021">
    <property type="protein sequence ID" value="WUM20081.1"/>
    <property type="molecule type" value="Genomic_DNA"/>
</dbReference>
<gene>
    <name evidence="8" type="ORF">OG579_20735</name>
</gene>
<evidence type="ECO:0000256" key="5">
    <source>
        <dbReference type="ARBA" id="ARBA00023288"/>
    </source>
</evidence>
<evidence type="ECO:0000256" key="6">
    <source>
        <dbReference type="SAM" id="MobiDB-lite"/>
    </source>
</evidence>
<evidence type="ECO:0000313" key="9">
    <source>
        <dbReference type="Proteomes" id="UP001432128"/>
    </source>
</evidence>
<feature type="chain" id="PRO_5043312557" evidence="7">
    <location>
        <begin position="23"/>
        <end position="213"/>
    </location>
</feature>
<feature type="compositionally biased region" description="Low complexity" evidence="6">
    <location>
        <begin position="26"/>
        <end position="64"/>
    </location>
</feature>
<evidence type="ECO:0000256" key="7">
    <source>
        <dbReference type="SAM" id="SignalP"/>
    </source>
</evidence>
<feature type="signal peptide" evidence="7">
    <location>
        <begin position="1"/>
        <end position="22"/>
    </location>
</feature>
<organism evidence="8 9">
    <name type="scientific">Williamsia herbipolensis</name>
    <dbReference type="NCBI Taxonomy" id="1603258"/>
    <lineage>
        <taxon>Bacteria</taxon>
        <taxon>Bacillati</taxon>
        <taxon>Actinomycetota</taxon>
        <taxon>Actinomycetes</taxon>
        <taxon>Mycobacteriales</taxon>
        <taxon>Nocardiaceae</taxon>
        <taxon>Williamsia</taxon>
    </lineage>
</organism>
<evidence type="ECO:0000256" key="3">
    <source>
        <dbReference type="ARBA" id="ARBA00023136"/>
    </source>
</evidence>
<feature type="region of interest" description="Disordered" evidence="6">
    <location>
        <begin position="26"/>
        <end position="82"/>
    </location>
</feature>
<evidence type="ECO:0000256" key="1">
    <source>
        <dbReference type="ARBA" id="ARBA00022475"/>
    </source>
</evidence>
<keyword evidence="4" id="KW-0564">Palmitate</keyword>
<dbReference type="Pfam" id="PF14041">
    <property type="entry name" value="Lipoprotein_21"/>
    <property type="match status" value="1"/>
</dbReference>
<keyword evidence="1" id="KW-1003">Cell membrane</keyword>
<reference evidence="8 9" key="1">
    <citation type="submission" date="2022-10" db="EMBL/GenBank/DDBJ databases">
        <title>The complete genomes of actinobacterial strains from the NBC collection.</title>
        <authorList>
            <person name="Joergensen T.S."/>
            <person name="Alvarez Arevalo M."/>
            <person name="Sterndorff E.B."/>
            <person name="Faurdal D."/>
            <person name="Vuksanovic O."/>
            <person name="Mourched A.-S."/>
            <person name="Charusanti P."/>
            <person name="Shaw S."/>
            <person name="Blin K."/>
            <person name="Weber T."/>
        </authorList>
    </citation>
    <scope>NUCLEOTIDE SEQUENCE [LARGE SCALE GENOMIC DNA]</scope>
    <source>
        <strain evidence="8 9">NBC_00319</strain>
    </source>
</reference>
<dbReference type="AlphaFoldDB" id="A0AAU4K1Y0"/>
<keyword evidence="3" id="KW-0472">Membrane</keyword>
<dbReference type="InterPro" id="IPR025971">
    <property type="entry name" value="LppP/LprE"/>
</dbReference>
<name>A0AAU4K1Y0_9NOCA</name>
<dbReference type="KEGG" id="whr:OG579_20735"/>
<evidence type="ECO:0000256" key="4">
    <source>
        <dbReference type="ARBA" id="ARBA00023139"/>
    </source>
</evidence>
<dbReference type="Proteomes" id="UP001432128">
    <property type="component" value="Chromosome"/>
</dbReference>